<feature type="non-terminal residue" evidence="2">
    <location>
        <position position="1"/>
    </location>
</feature>
<feature type="region of interest" description="Disordered" evidence="1">
    <location>
        <begin position="1"/>
        <end position="45"/>
    </location>
</feature>
<evidence type="ECO:0000313" key="3">
    <source>
        <dbReference type="Proteomes" id="UP001189429"/>
    </source>
</evidence>
<feature type="region of interest" description="Disordered" evidence="1">
    <location>
        <begin position="187"/>
        <end position="322"/>
    </location>
</feature>
<reference evidence="2" key="1">
    <citation type="submission" date="2023-10" db="EMBL/GenBank/DDBJ databases">
        <authorList>
            <person name="Chen Y."/>
            <person name="Shah S."/>
            <person name="Dougan E. K."/>
            <person name="Thang M."/>
            <person name="Chan C."/>
        </authorList>
    </citation>
    <scope>NUCLEOTIDE SEQUENCE [LARGE SCALE GENOMIC DNA]</scope>
</reference>
<feature type="compositionally biased region" description="Basic residues" evidence="1">
    <location>
        <begin position="188"/>
        <end position="202"/>
    </location>
</feature>
<sequence>SRAAEEGPSRDTSKRIGPAPKSRRAATTSAAGSPPRAAARRRAARVAGPMEGWKKLLLAAGGAAGAAAVLYCLIRDDREQRPHSREVAAAAEGEEKKKFTKEQALRILREVADSQESIRKHMKALTKGLIDSGSAVDFDSIYSQIHAVQPEDPLERHGLSVPDFDQLLNQYQGDPEAEGMARIMGCGGRRRRHAGRRRGCRRRQADKGAHLHDRRTGAPSQPLRVHQGQQGLRPEDGDPRRASRRQHRGGEEVRAGLGGHRARRVPEPHEARHESGVREHQRPDAAEDGGADGATGALRACSAHLRHHHRRRRRRPPRPRPR</sequence>
<organism evidence="2 3">
    <name type="scientific">Prorocentrum cordatum</name>
    <dbReference type="NCBI Taxonomy" id="2364126"/>
    <lineage>
        <taxon>Eukaryota</taxon>
        <taxon>Sar</taxon>
        <taxon>Alveolata</taxon>
        <taxon>Dinophyceae</taxon>
        <taxon>Prorocentrales</taxon>
        <taxon>Prorocentraceae</taxon>
        <taxon>Prorocentrum</taxon>
    </lineage>
</organism>
<evidence type="ECO:0000256" key="1">
    <source>
        <dbReference type="SAM" id="MobiDB-lite"/>
    </source>
</evidence>
<proteinExistence type="predicted"/>
<feature type="non-terminal residue" evidence="2">
    <location>
        <position position="322"/>
    </location>
</feature>
<keyword evidence="3" id="KW-1185">Reference proteome</keyword>
<feature type="compositionally biased region" description="Basic residues" evidence="1">
    <location>
        <begin position="304"/>
        <end position="322"/>
    </location>
</feature>
<dbReference type="EMBL" id="CAUYUJ010009158">
    <property type="protein sequence ID" value="CAK0826013.1"/>
    <property type="molecule type" value="Genomic_DNA"/>
</dbReference>
<name>A0ABN9S2M4_9DINO</name>
<protein>
    <submittedName>
        <fullName evidence="2">Uncharacterized protein</fullName>
    </submittedName>
</protein>
<gene>
    <name evidence="2" type="ORF">PCOR1329_LOCUS25981</name>
</gene>
<feature type="compositionally biased region" description="Low complexity" evidence="1">
    <location>
        <begin position="25"/>
        <end position="37"/>
    </location>
</feature>
<feature type="compositionally biased region" description="Basic and acidic residues" evidence="1">
    <location>
        <begin position="203"/>
        <end position="216"/>
    </location>
</feature>
<comment type="caution">
    <text evidence="2">The sequence shown here is derived from an EMBL/GenBank/DDBJ whole genome shotgun (WGS) entry which is preliminary data.</text>
</comment>
<evidence type="ECO:0000313" key="2">
    <source>
        <dbReference type="EMBL" id="CAK0826013.1"/>
    </source>
</evidence>
<feature type="compositionally biased region" description="Basic and acidic residues" evidence="1">
    <location>
        <begin position="1"/>
        <end position="14"/>
    </location>
</feature>
<feature type="compositionally biased region" description="Basic and acidic residues" evidence="1">
    <location>
        <begin position="264"/>
        <end position="285"/>
    </location>
</feature>
<dbReference type="Proteomes" id="UP001189429">
    <property type="component" value="Unassembled WGS sequence"/>
</dbReference>
<accession>A0ABN9S2M4</accession>